<accession>A0A4Q5AKV0</accession>
<dbReference type="Proteomes" id="UP000291920">
    <property type="component" value="Unassembled WGS sequence"/>
</dbReference>
<evidence type="ECO:0008006" key="3">
    <source>
        <dbReference type="Google" id="ProtNLM"/>
    </source>
</evidence>
<proteinExistence type="predicted"/>
<evidence type="ECO:0000313" key="2">
    <source>
        <dbReference type="Proteomes" id="UP000291920"/>
    </source>
</evidence>
<dbReference type="AlphaFoldDB" id="A0A4Q5AKV0"/>
<name>A0A4Q5AKV0_9BIFI</name>
<sequence>MSVAFIELSAGGVPPVRLECEPGEEPRLYFLEDGITGWYSTPDLKVSTVERGNGDGAHDVPESIINYATRTVQVHVAAMGGDRGETLREWDKIRQFAHRMVRLRLVDDTRDAYVDGMFQLEGPAEWEKDWMQGVFTVVCTRPEILATIPSTGQMLPVDAGGRGQGGLSYNQKLLSTHWEGEPNNSVSVLKYPDLSGAKGLRYPLTYAVSDGTLRSNQLVLENHGSSRAYPVFTCNGPMPDGVDLVVEGTGLWLKCAQPVYGEPLVLDSRSRTASVGGLDVSRTLEQRGFPVVEPGGSITVTLRTAGSGFVNALVRDTWM</sequence>
<gene>
    <name evidence="1" type="ORF">PG2017B_0804</name>
</gene>
<reference evidence="1 2" key="1">
    <citation type="submission" date="2018-12" db="EMBL/GenBank/DDBJ databases">
        <title>Unveiling genomic diversity among members of the Bifidobacterium pseudolongum species, a widely distributed gut commensal of the animal kingdom.</title>
        <authorList>
            <person name="Lugli G.A."/>
            <person name="Duranti S."/>
            <person name="Albert K."/>
            <person name="Mancabelli L."/>
            <person name="Napoli S."/>
            <person name="Viappiani A."/>
            <person name="Anzalone R."/>
            <person name="Longhi G."/>
            <person name="Milani C."/>
            <person name="Turroni F."/>
            <person name="Alessandri G."/>
            <person name="Sela D.A."/>
            <person name="Van Sinderen D."/>
            <person name="Ventura M."/>
        </authorList>
    </citation>
    <scope>NUCLEOTIDE SEQUENCE [LARGE SCALE GENOMIC DNA]</scope>
    <source>
        <strain evidence="1 2">2017B</strain>
    </source>
</reference>
<comment type="caution">
    <text evidence="1">The sequence shown here is derived from an EMBL/GenBank/DDBJ whole genome shotgun (WGS) entry which is preliminary data.</text>
</comment>
<evidence type="ECO:0000313" key="1">
    <source>
        <dbReference type="EMBL" id="RYQ30994.1"/>
    </source>
</evidence>
<organism evidence="1 2">
    <name type="scientific">Bifidobacterium pseudolongum subsp. globosum</name>
    <dbReference type="NCBI Taxonomy" id="1690"/>
    <lineage>
        <taxon>Bacteria</taxon>
        <taxon>Bacillati</taxon>
        <taxon>Actinomycetota</taxon>
        <taxon>Actinomycetes</taxon>
        <taxon>Bifidobacteriales</taxon>
        <taxon>Bifidobacteriaceae</taxon>
        <taxon>Bifidobacterium</taxon>
    </lineage>
</organism>
<dbReference type="EMBL" id="RYUT01000002">
    <property type="protein sequence ID" value="RYQ30994.1"/>
    <property type="molecule type" value="Genomic_DNA"/>
</dbReference>
<protein>
    <recommendedName>
        <fullName evidence="3">Phage tail protein</fullName>
    </recommendedName>
</protein>